<accession>A0AAD6ZC43</accession>
<protein>
    <submittedName>
        <fullName evidence="3">Uncharacterized protein</fullName>
    </submittedName>
</protein>
<evidence type="ECO:0000313" key="4">
    <source>
        <dbReference type="Proteomes" id="UP001218218"/>
    </source>
</evidence>
<gene>
    <name evidence="3" type="ORF">DFH08DRAFT_820755</name>
</gene>
<evidence type="ECO:0000256" key="2">
    <source>
        <dbReference type="SAM" id="SignalP"/>
    </source>
</evidence>
<keyword evidence="2" id="KW-0732">Signal</keyword>
<evidence type="ECO:0000313" key="3">
    <source>
        <dbReference type="EMBL" id="KAJ7315155.1"/>
    </source>
</evidence>
<proteinExistence type="predicted"/>
<dbReference type="Proteomes" id="UP001218218">
    <property type="component" value="Unassembled WGS sequence"/>
</dbReference>
<dbReference type="AlphaFoldDB" id="A0AAD6ZC43"/>
<keyword evidence="4" id="KW-1185">Reference proteome</keyword>
<feature type="region of interest" description="Disordered" evidence="1">
    <location>
        <begin position="77"/>
        <end position="117"/>
    </location>
</feature>
<dbReference type="EMBL" id="JARIHO010000063">
    <property type="protein sequence ID" value="KAJ7315155.1"/>
    <property type="molecule type" value="Genomic_DNA"/>
</dbReference>
<feature type="chain" id="PRO_5042252867" evidence="2">
    <location>
        <begin position="22"/>
        <end position="117"/>
    </location>
</feature>
<name>A0AAD6ZC43_9AGAR</name>
<evidence type="ECO:0000256" key="1">
    <source>
        <dbReference type="SAM" id="MobiDB-lite"/>
    </source>
</evidence>
<sequence length="117" mass="12932">MLTFSVSPLVVLVSLAVPAVSLTNTSIPHTPYPHTITPQPSTWQELAHSHNSMPLILLASTLGWFIASNGLQENTHVDNLPQEQWPPGPQPFPGKQTHGMNTKEHMPPTSYWCTDTR</sequence>
<reference evidence="3" key="1">
    <citation type="submission" date="2023-03" db="EMBL/GenBank/DDBJ databases">
        <title>Massive genome expansion in bonnet fungi (Mycena s.s.) driven by repeated elements and novel gene families across ecological guilds.</title>
        <authorList>
            <consortium name="Lawrence Berkeley National Laboratory"/>
            <person name="Harder C.B."/>
            <person name="Miyauchi S."/>
            <person name="Viragh M."/>
            <person name="Kuo A."/>
            <person name="Thoen E."/>
            <person name="Andreopoulos B."/>
            <person name="Lu D."/>
            <person name="Skrede I."/>
            <person name="Drula E."/>
            <person name="Henrissat B."/>
            <person name="Morin E."/>
            <person name="Kohler A."/>
            <person name="Barry K."/>
            <person name="LaButti K."/>
            <person name="Morin E."/>
            <person name="Salamov A."/>
            <person name="Lipzen A."/>
            <person name="Mereny Z."/>
            <person name="Hegedus B."/>
            <person name="Baldrian P."/>
            <person name="Stursova M."/>
            <person name="Weitz H."/>
            <person name="Taylor A."/>
            <person name="Grigoriev I.V."/>
            <person name="Nagy L.G."/>
            <person name="Martin F."/>
            <person name="Kauserud H."/>
        </authorList>
    </citation>
    <scope>NUCLEOTIDE SEQUENCE</scope>
    <source>
        <strain evidence="3">CBHHK002</strain>
    </source>
</reference>
<comment type="caution">
    <text evidence="3">The sequence shown here is derived from an EMBL/GenBank/DDBJ whole genome shotgun (WGS) entry which is preliminary data.</text>
</comment>
<organism evidence="3 4">
    <name type="scientific">Mycena albidolilacea</name>
    <dbReference type="NCBI Taxonomy" id="1033008"/>
    <lineage>
        <taxon>Eukaryota</taxon>
        <taxon>Fungi</taxon>
        <taxon>Dikarya</taxon>
        <taxon>Basidiomycota</taxon>
        <taxon>Agaricomycotina</taxon>
        <taxon>Agaricomycetes</taxon>
        <taxon>Agaricomycetidae</taxon>
        <taxon>Agaricales</taxon>
        <taxon>Marasmiineae</taxon>
        <taxon>Mycenaceae</taxon>
        <taxon>Mycena</taxon>
    </lineage>
</organism>
<feature type="signal peptide" evidence="2">
    <location>
        <begin position="1"/>
        <end position="21"/>
    </location>
</feature>